<dbReference type="EMBL" id="CAJPWZ010000676">
    <property type="protein sequence ID" value="CAG2198411.1"/>
    <property type="molecule type" value="Genomic_DNA"/>
</dbReference>
<evidence type="ECO:0000259" key="12">
    <source>
        <dbReference type="PROSITE" id="PS51192"/>
    </source>
</evidence>
<dbReference type="FunFam" id="3.40.50.10810:FF:000042">
    <property type="entry name" value="SNF2 family helicase-like protein"/>
    <property type="match status" value="1"/>
</dbReference>
<dbReference type="PROSITE" id="PS51192">
    <property type="entry name" value="HELICASE_ATP_BIND_1"/>
    <property type="match status" value="1"/>
</dbReference>
<comment type="similarity">
    <text evidence="2">Belongs to the SNF2/RAD54 helicase family.</text>
</comment>
<evidence type="ECO:0000256" key="8">
    <source>
        <dbReference type="ARBA" id="ARBA00023204"/>
    </source>
</evidence>
<dbReference type="PANTHER" id="PTHR45629">
    <property type="entry name" value="SNF2/RAD54 FAMILY MEMBER"/>
    <property type="match status" value="1"/>
</dbReference>
<evidence type="ECO:0000256" key="10">
    <source>
        <dbReference type="SAM" id="Coils"/>
    </source>
</evidence>
<evidence type="ECO:0000256" key="7">
    <source>
        <dbReference type="ARBA" id="ARBA00023125"/>
    </source>
</evidence>
<dbReference type="PANTHER" id="PTHR45629:SF7">
    <property type="entry name" value="DNA EXCISION REPAIR PROTEIN ERCC-6-RELATED"/>
    <property type="match status" value="1"/>
</dbReference>
<dbReference type="InterPro" id="IPR027417">
    <property type="entry name" value="P-loop_NTPase"/>
</dbReference>
<dbReference type="InterPro" id="IPR059240">
    <property type="entry name" value="cc_ERCC-6_N"/>
</dbReference>
<dbReference type="CDD" id="cd21397">
    <property type="entry name" value="cc_ERCC-6_N"/>
    <property type="match status" value="1"/>
</dbReference>
<keyword evidence="14" id="KW-1185">Reference proteome</keyword>
<feature type="region of interest" description="Disordered" evidence="11">
    <location>
        <begin position="1011"/>
        <end position="1134"/>
    </location>
</feature>
<evidence type="ECO:0000256" key="6">
    <source>
        <dbReference type="ARBA" id="ARBA00022840"/>
    </source>
</evidence>
<dbReference type="InterPro" id="IPR014001">
    <property type="entry name" value="Helicase_ATP-bd"/>
</dbReference>
<feature type="compositionally biased region" description="Basic and acidic residues" evidence="11">
    <location>
        <begin position="370"/>
        <end position="401"/>
    </location>
</feature>
<dbReference type="InterPro" id="IPR038718">
    <property type="entry name" value="SNF2-like_sf"/>
</dbReference>
<reference evidence="13" key="1">
    <citation type="submission" date="2021-03" db="EMBL/GenBank/DDBJ databases">
        <authorList>
            <person name="Bekaert M."/>
        </authorList>
    </citation>
    <scope>NUCLEOTIDE SEQUENCE</scope>
</reference>
<accession>A0A8S3QU34</accession>
<dbReference type="CDD" id="cd18000">
    <property type="entry name" value="DEXHc_ERCC6"/>
    <property type="match status" value="1"/>
</dbReference>
<feature type="region of interest" description="Disordered" evidence="11">
    <location>
        <begin position="166"/>
        <end position="198"/>
    </location>
</feature>
<dbReference type="InterPro" id="IPR058951">
    <property type="entry name" value="WHD_Rad26_CSB-like"/>
</dbReference>
<dbReference type="GO" id="GO:0006283">
    <property type="term" value="P:transcription-coupled nucleotide-excision repair"/>
    <property type="evidence" value="ECO:0007669"/>
    <property type="project" value="TreeGrafter"/>
</dbReference>
<evidence type="ECO:0000256" key="4">
    <source>
        <dbReference type="ARBA" id="ARBA00022763"/>
    </source>
</evidence>
<evidence type="ECO:0000256" key="1">
    <source>
        <dbReference type="ARBA" id="ARBA00004123"/>
    </source>
</evidence>
<evidence type="ECO:0000256" key="3">
    <source>
        <dbReference type="ARBA" id="ARBA00022741"/>
    </source>
</evidence>
<evidence type="ECO:0000256" key="9">
    <source>
        <dbReference type="ARBA" id="ARBA00023242"/>
    </source>
</evidence>
<feature type="domain" description="Helicase ATP-binding" evidence="12">
    <location>
        <begin position="464"/>
        <end position="638"/>
    </location>
</feature>
<protein>
    <submittedName>
        <fullName evidence="13">ERCC6</fullName>
    </submittedName>
</protein>
<keyword evidence="5" id="KW-0347">Helicase</keyword>
<dbReference type="Proteomes" id="UP000683360">
    <property type="component" value="Unassembled WGS sequence"/>
</dbReference>
<dbReference type="InterPro" id="IPR050496">
    <property type="entry name" value="SNF2_RAD54_helicase_repair"/>
</dbReference>
<sequence length="1388" mass="157997">MEKKITSGHLIEPSVMETDQHQDSAEKEKAKSFHVNRDLIPVAQLDDQAFDELKNLGLDVFNQEDFEEGVMAQVGEVLAKEEEDRNKKVLEKDLRAVEFDIKNVEKELKQVTTVLSSLNTGITSAFVQKRLLTVKNQKENKSNQLMILKEKRNLLKKKLGLNIAESEDEEEGEITDEKPDLNKVLGLSKASSDETEQERMIRTGEMTPFGTIVPADGSPDNKTNTREEKKMVAIMKAFEKMDKNQKRKRQSLISQLPRRESSEIEDDSTNIIPDKKGRRKARSDEEGSLSPSKSPRALVKSKSDGAMDKRLCKMEDLQDYEACDDDEGEEYKPDFKEQSESEDSGVDNTDKKKKLKKRIHVPIKPRRPPKYVDSDEEKCDKEEGGKQKLSREKSLRTTDDGDEYSFDKRIRDFDKAERKKQDLRAAGELSESEEDEEMEGGFKVPGRIWSKLFKYQKVGVKWLWELHCQQAGGIIGDEMGLGKTIQAIGFLAGLRQSKIRDKHFLFRGLGPTIIVTPTTVMHQWVKEFHKWWPLFRVAILHSSGSYTCKEAELIRTIIKENGVLVTSYSTLVIHQELIISYNWHYVILDEGHKIRNPDAQATLAVKQIKSPHRIILSGSPIQNNLKELWSLFDFIFPGKLGTLPDFMSHFAVPIVQGGYSNASQQQVQTAYKCACVLRDTINPYMIRRMKADLKINLPSKNEQVLFCRLTQEQRETYMEYLSSRECQSILSGKYQVLTESSSLTPIGTPVQIPGKGENLRIGQTRQVTVYRLVTTGTIEEKIYHRQIFKQFLTNRVLKDPKQRRFFKANDLYELFDLNVDCKEGTETGALFAGTGSEVNKAEVRRRVKQHKLNRFDLMKEKQEKLKAQKESESKEDAKADIDMEDVKKNFDEDEVNRMKEIAKRLSQQIMTGMFKKANETKDKNDIVEENSEENSNGSGLIKVNQENVNNKDVDCGEECSETIDLSQNHCITVNDDEQPSTSKSTLSIGSKTTSMLKDMLVAGKQSDLHTHSFSTSETQHKHSSSSVDHHKSHRERTHSHSKGESKHKVSHRESKHSESHGKHSHSSSPHKHRHSSSKDYRHSSENGKDRHRKDKKRRRKDAKCEGERIPNLVKSDSYTPAADEEEEIDREKEHAAQDDYVLQKLFKKNGIQGALKHDVIMDPSKHDYMIVEAEADRVATEAVKALKRSRSQCLGAMSGVPNWTGNHGTMAKKPRFGQKKNSQLLETASSDLQKIKKIEKGEFSGEKSLFDGTKAGSVVINTDTGSSAPEVMTSDELLTRMRRRNVVSGNSTATTSIGAENNEENQQDDDSSTPIVDDDSFKLITEIRNFIMFECQTMCKGTTQEILDEFGPRLPPAETAKFKSMLKSICDFDKVDGIGYWKLKNSFR</sequence>
<feature type="compositionally biased region" description="Basic and acidic residues" evidence="11">
    <location>
        <begin position="1076"/>
        <end position="1088"/>
    </location>
</feature>
<feature type="compositionally biased region" description="Acidic residues" evidence="11">
    <location>
        <begin position="1301"/>
        <end position="1311"/>
    </location>
</feature>
<keyword evidence="5" id="KW-0378">Hydrolase</keyword>
<feature type="compositionally biased region" description="Basic and acidic residues" evidence="11">
    <location>
        <begin position="18"/>
        <end position="30"/>
    </location>
</feature>
<feature type="region of interest" description="Disordered" evidence="11">
    <location>
        <begin position="1"/>
        <end position="30"/>
    </location>
</feature>
<feature type="coiled-coil region" evidence="10">
    <location>
        <begin position="131"/>
        <end position="158"/>
    </location>
</feature>
<feature type="compositionally biased region" description="Basic and acidic residues" evidence="11">
    <location>
        <begin position="1041"/>
        <end position="1061"/>
    </location>
</feature>
<dbReference type="InterPro" id="IPR000330">
    <property type="entry name" value="SNF2_N"/>
</dbReference>
<evidence type="ECO:0000256" key="11">
    <source>
        <dbReference type="SAM" id="MobiDB-lite"/>
    </source>
</evidence>
<comment type="subcellular location">
    <subcellularLocation>
        <location evidence="1">Nucleus</location>
    </subcellularLocation>
</comment>
<dbReference type="Gene3D" id="3.40.50.10810">
    <property type="entry name" value="Tandem AAA-ATPase domain"/>
    <property type="match status" value="1"/>
</dbReference>
<keyword evidence="6" id="KW-0067">ATP-binding</keyword>
<dbReference type="SUPFAM" id="SSF52540">
    <property type="entry name" value="P-loop containing nucleoside triphosphate hydrolases"/>
    <property type="match status" value="2"/>
</dbReference>
<comment type="caution">
    <text evidence="13">The sequence shown here is derived from an EMBL/GenBank/DDBJ whole genome shotgun (WGS) entry which is preliminary data.</text>
</comment>
<keyword evidence="10" id="KW-0175">Coiled coil</keyword>
<feature type="compositionally biased region" description="Basic residues" evidence="11">
    <location>
        <begin position="1089"/>
        <end position="1101"/>
    </location>
</feature>
<dbReference type="GO" id="GO:0005634">
    <property type="term" value="C:nucleus"/>
    <property type="evidence" value="ECO:0007669"/>
    <property type="project" value="TreeGrafter"/>
</dbReference>
<dbReference type="SMART" id="SM00487">
    <property type="entry name" value="DEXDc"/>
    <property type="match status" value="1"/>
</dbReference>
<feature type="region of interest" description="Disordered" evidence="11">
    <location>
        <begin position="860"/>
        <end position="879"/>
    </location>
</feature>
<feature type="region of interest" description="Disordered" evidence="11">
    <location>
        <begin position="1281"/>
        <end position="1316"/>
    </location>
</feature>
<feature type="region of interest" description="Disordered" evidence="11">
    <location>
        <begin position="920"/>
        <end position="944"/>
    </location>
</feature>
<evidence type="ECO:0000256" key="2">
    <source>
        <dbReference type="ARBA" id="ARBA00007025"/>
    </source>
</evidence>
<feature type="compositionally biased region" description="Basic and acidic residues" evidence="11">
    <location>
        <begin position="330"/>
        <end position="339"/>
    </location>
</feature>
<keyword evidence="8" id="KW-0234">DNA repair</keyword>
<keyword evidence="9" id="KW-0539">Nucleus</keyword>
<evidence type="ECO:0000313" key="13">
    <source>
        <dbReference type="EMBL" id="CAG2198411.1"/>
    </source>
</evidence>
<feature type="compositionally biased region" description="Polar residues" evidence="11">
    <location>
        <begin position="1287"/>
        <end position="1299"/>
    </location>
</feature>
<dbReference type="Pfam" id="PF25875">
    <property type="entry name" value="WHD_Rad26_CSB"/>
    <property type="match status" value="1"/>
</dbReference>
<keyword evidence="4" id="KW-0227">DNA damage</keyword>
<feature type="region of interest" description="Disordered" evidence="11">
    <location>
        <begin position="239"/>
        <end position="401"/>
    </location>
</feature>
<feature type="compositionally biased region" description="Basic residues" evidence="11">
    <location>
        <begin position="1030"/>
        <end position="1040"/>
    </location>
</feature>
<proteinExistence type="inferred from homology"/>
<keyword evidence="7" id="KW-0238">DNA-binding</keyword>
<feature type="region of interest" description="Disordered" evidence="11">
    <location>
        <begin position="208"/>
        <end position="227"/>
    </location>
</feature>
<feature type="compositionally biased region" description="Basic and acidic residues" evidence="11">
    <location>
        <begin position="301"/>
        <end position="316"/>
    </location>
</feature>
<evidence type="ECO:0000313" key="14">
    <source>
        <dbReference type="Proteomes" id="UP000683360"/>
    </source>
</evidence>
<dbReference type="Pfam" id="PF00176">
    <property type="entry name" value="SNF2-rel_dom"/>
    <property type="match status" value="1"/>
</dbReference>
<feature type="compositionally biased region" description="Acidic residues" evidence="11">
    <location>
        <begin position="317"/>
        <end position="329"/>
    </location>
</feature>
<name>A0A8S3QU34_MYTED</name>
<dbReference type="OrthoDB" id="413460at2759"/>
<evidence type="ECO:0000256" key="5">
    <source>
        <dbReference type="ARBA" id="ARBA00022806"/>
    </source>
</evidence>
<dbReference type="CDD" id="cd22254">
    <property type="entry name" value="CSB_WHD"/>
    <property type="match status" value="1"/>
</dbReference>
<dbReference type="GO" id="GO:0008094">
    <property type="term" value="F:ATP-dependent activity, acting on DNA"/>
    <property type="evidence" value="ECO:0007669"/>
    <property type="project" value="TreeGrafter"/>
</dbReference>
<keyword evidence="3" id="KW-0547">Nucleotide-binding</keyword>
<organism evidence="13 14">
    <name type="scientific">Mytilus edulis</name>
    <name type="common">Blue mussel</name>
    <dbReference type="NCBI Taxonomy" id="6550"/>
    <lineage>
        <taxon>Eukaryota</taxon>
        <taxon>Metazoa</taxon>
        <taxon>Spiralia</taxon>
        <taxon>Lophotrochozoa</taxon>
        <taxon>Mollusca</taxon>
        <taxon>Bivalvia</taxon>
        <taxon>Autobranchia</taxon>
        <taxon>Pteriomorphia</taxon>
        <taxon>Mytilida</taxon>
        <taxon>Mytiloidea</taxon>
        <taxon>Mytilidae</taxon>
        <taxon>Mytilinae</taxon>
        <taxon>Mytilus</taxon>
    </lineage>
</organism>
<feature type="compositionally biased region" description="Basic residues" evidence="11">
    <location>
        <begin position="1062"/>
        <end position="1075"/>
    </location>
</feature>
<feature type="compositionally biased region" description="Basic residues" evidence="11">
    <location>
        <begin position="351"/>
        <end position="369"/>
    </location>
</feature>
<gene>
    <name evidence="13" type="ORF">MEDL_13131</name>
</gene>
<dbReference type="Gene3D" id="3.40.50.300">
    <property type="entry name" value="P-loop containing nucleotide triphosphate hydrolases"/>
    <property type="match status" value="1"/>
</dbReference>
<dbReference type="GO" id="GO:0005524">
    <property type="term" value="F:ATP binding"/>
    <property type="evidence" value="ECO:0007669"/>
    <property type="project" value="InterPro"/>
</dbReference>